<keyword evidence="9" id="KW-0539">Nucleus</keyword>
<keyword evidence="6" id="KW-0479">Metal-binding</keyword>
<keyword evidence="5" id="KW-0597">Phosphoprotein</keyword>
<dbReference type="RefSeq" id="XP_023688728.1">
    <property type="nucleotide sequence ID" value="XM_023832960.2"/>
</dbReference>
<keyword evidence="4" id="KW-0963">Cytoplasm</keyword>
<dbReference type="Pfam" id="PF21373">
    <property type="entry name" value="ZNHIT3_C"/>
    <property type="match status" value="1"/>
</dbReference>
<evidence type="ECO:0000256" key="8">
    <source>
        <dbReference type="ARBA" id="ARBA00022833"/>
    </source>
</evidence>
<evidence type="ECO:0000256" key="1">
    <source>
        <dbReference type="ARBA" id="ARBA00004123"/>
    </source>
</evidence>
<evidence type="ECO:0000256" key="10">
    <source>
        <dbReference type="ARBA" id="ARBA00046946"/>
    </source>
</evidence>
<evidence type="ECO:0000313" key="14">
    <source>
        <dbReference type="Proteomes" id="UP000261540"/>
    </source>
</evidence>
<accession>A0A3B3T878</accession>
<dbReference type="Proteomes" id="UP000261540">
    <property type="component" value="Unplaced"/>
</dbReference>
<dbReference type="PANTHER" id="PTHR13483:SF11">
    <property type="entry name" value="ZINC FINGER HIT DOMAIN-CONTAINING PROTEIN 3"/>
    <property type="match status" value="1"/>
</dbReference>
<comment type="subcellular location">
    <subcellularLocation>
        <location evidence="2">Cytoplasm</location>
    </subcellularLocation>
    <subcellularLocation>
        <location evidence="1">Nucleus</location>
    </subcellularLocation>
</comment>
<evidence type="ECO:0000256" key="11">
    <source>
        <dbReference type="PROSITE-ProRule" id="PRU00453"/>
    </source>
</evidence>
<organism evidence="13 14">
    <name type="scientific">Paramormyrops kingsleyae</name>
    <dbReference type="NCBI Taxonomy" id="1676925"/>
    <lineage>
        <taxon>Eukaryota</taxon>
        <taxon>Metazoa</taxon>
        <taxon>Chordata</taxon>
        <taxon>Craniata</taxon>
        <taxon>Vertebrata</taxon>
        <taxon>Euteleostomi</taxon>
        <taxon>Actinopterygii</taxon>
        <taxon>Neopterygii</taxon>
        <taxon>Teleostei</taxon>
        <taxon>Osteoglossocephala</taxon>
        <taxon>Osteoglossomorpha</taxon>
        <taxon>Osteoglossiformes</taxon>
        <taxon>Mormyridae</taxon>
        <taxon>Paramormyrops</taxon>
    </lineage>
</organism>
<dbReference type="PROSITE" id="PS51083">
    <property type="entry name" value="ZF_HIT"/>
    <property type="match status" value="1"/>
</dbReference>
<dbReference type="Gene3D" id="3.30.60.190">
    <property type="match status" value="1"/>
</dbReference>
<dbReference type="OrthoDB" id="18412at2759"/>
<dbReference type="GO" id="GO:0048254">
    <property type="term" value="P:snoRNA localization"/>
    <property type="evidence" value="ECO:0007669"/>
    <property type="project" value="TreeGrafter"/>
</dbReference>
<dbReference type="CDD" id="cd23024">
    <property type="entry name" value="zf-HIT_ZNHIT2-3"/>
    <property type="match status" value="1"/>
</dbReference>
<dbReference type="SUPFAM" id="SSF144232">
    <property type="entry name" value="HIT/MYND zinc finger-like"/>
    <property type="match status" value="1"/>
</dbReference>
<dbReference type="GO" id="GO:0000492">
    <property type="term" value="P:box C/D snoRNP assembly"/>
    <property type="evidence" value="ECO:0007669"/>
    <property type="project" value="TreeGrafter"/>
</dbReference>
<dbReference type="GO" id="GO:0005634">
    <property type="term" value="C:nucleus"/>
    <property type="evidence" value="ECO:0007669"/>
    <property type="project" value="UniProtKB-SubCell"/>
</dbReference>
<name>A0A3B3T878_9TELE</name>
<feature type="domain" description="HIT-type" evidence="12">
    <location>
        <begin position="4"/>
        <end position="36"/>
    </location>
</feature>
<dbReference type="GO" id="GO:0021549">
    <property type="term" value="P:cerebellum development"/>
    <property type="evidence" value="ECO:0007669"/>
    <property type="project" value="Ensembl"/>
</dbReference>
<proteinExistence type="predicted"/>
<evidence type="ECO:0000256" key="2">
    <source>
        <dbReference type="ARBA" id="ARBA00004496"/>
    </source>
</evidence>
<evidence type="ECO:0000256" key="6">
    <source>
        <dbReference type="ARBA" id="ARBA00022723"/>
    </source>
</evidence>
<dbReference type="InterPro" id="IPR048371">
    <property type="entry name" value="ZNHIT3_C"/>
</dbReference>
<dbReference type="KEGG" id="pki:111854713"/>
<dbReference type="Ensembl" id="ENSPKIT00000020003.1">
    <property type="protein sequence ID" value="ENSPKIP00000039004.1"/>
    <property type="gene ID" value="ENSPKIG00000016556.1"/>
</dbReference>
<reference evidence="13" key="1">
    <citation type="submission" date="2025-08" db="UniProtKB">
        <authorList>
            <consortium name="Ensembl"/>
        </authorList>
    </citation>
    <scope>IDENTIFICATION</scope>
</reference>
<evidence type="ECO:0000256" key="7">
    <source>
        <dbReference type="ARBA" id="ARBA00022771"/>
    </source>
</evidence>
<evidence type="ECO:0000256" key="3">
    <source>
        <dbReference type="ARBA" id="ARBA00021568"/>
    </source>
</evidence>
<evidence type="ECO:0000256" key="5">
    <source>
        <dbReference type="ARBA" id="ARBA00022553"/>
    </source>
</evidence>
<evidence type="ECO:0000256" key="9">
    <source>
        <dbReference type="ARBA" id="ARBA00023242"/>
    </source>
</evidence>
<dbReference type="GeneID" id="111854713"/>
<evidence type="ECO:0000313" key="13">
    <source>
        <dbReference type="Ensembl" id="ENSPKIP00000039004.1"/>
    </source>
</evidence>
<dbReference type="GO" id="GO:0005737">
    <property type="term" value="C:cytoplasm"/>
    <property type="evidence" value="ECO:0007669"/>
    <property type="project" value="UniProtKB-SubCell"/>
</dbReference>
<keyword evidence="7 11" id="KW-0863">Zinc-finger</keyword>
<dbReference type="PANTHER" id="PTHR13483">
    <property type="entry name" value="BOX C_D SNORNA PROTEIN 1-RELATED"/>
    <property type="match status" value="1"/>
</dbReference>
<dbReference type="GO" id="GO:0000463">
    <property type="term" value="P:maturation of LSU-rRNA from tricistronic rRNA transcript (SSU-rRNA, 5.8S rRNA, LSU-rRNA)"/>
    <property type="evidence" value="ECO:0007669"/>
    <property type="project" value="TreeGrafter"/>
</dbReference>
<dbReference type="STRING" id="1676925.ENSPKIP00000039004"/>
<dbReference type="InterPro" id="IPR007529">
    <property type="entry name" value="Znf_HIT"/>
</dbReference>
<dbReference type="Pfam" id="PF04438">
    <property type="entry name" value="zf-HIT"/>
    <property type="match status" value="1"/>
</dbReference>
<protein>
    <recommendedName>
        <fullName evidence="3">Zinc finger HIT domain-containing protein 3</fullName>
    </recommendedName>
</protein>
<dbReference type="InterPro" id="IPR051639">
    <property type="entry name" value="BCD1"/>
</dbReference>
<dbReference type="AlphaFoldDB" id="A0A3B3T878"/>
<keyword evidence="8" id="KW-0862">Zinc</keyword>
<sequence length="139" mass="15702">MRICSVCSETVPKYRCPTCKIKYCSVICYKKHKDGCSPVEETLPAALPEPGGTWCRDGDWTVEDLVDEEDESDKVPLERLKKLGESEELKALLRNAHLRRLLLAVDGAESKADIMKVAMQEPLFVEFADQCLRIAEPME</sequence>
<dbReference type="GO" id="GO:0070761">
    <property type="term" value="C:pre-snoRNP complex"/>
    <property type="evidence" value="ECO:0007669"/>
    <property type="project" value="TreeGrafter"/>
</dbReference>
<dbReference type="GO" id="GO:0008270">
    <property type="term" value="F:zinc ion binding"/>
    <property type="evidence" value="ECO:0007669"/>
    <property type="project" value="UniProtKB-UniRule"/>
</dbReference>
<dbReference type="CTD" id="9326"/>
<reference evidence="13" key="2">
    <citation type="submission" date="2025-09" db="UniProtKB">
        <authorList>
            <consortium name="Ensembl"/>
        </authorList>
    </citation>
    <scope>IDENTIFICATION</scope>
</reference>
<keyword evidence="14" id="KW-1185">Reference proteome</keyword>
<evidence type="ECO:0000259" key="12">
    <source>
        <dbReference type="PROSITE" id="PS51083"/>
    </source>
</evidence>
<comment type="subunit">
    <text evidence="10">Thyroid receptor interacting proteins (TRIPs) specifically interact with the ligand binding domain of the thyroid receptor (TR). Requires the presence of thyroid hormone for its interaction. Interacts with NUFIP1. Interacts (via HIT-type zinc finger) with the RUVBL1/RUVBL2 complex in the presence of ADP.</text>
</comment>
<evidence type="ECO:0000256" key="4">
    <source>
        <dbReference type="ARBA" id="ARBA00022490"/>
    </source>
</evidence>
<dbReference type="GeneTree" id="ENSGT00390000010822"/>